<reference evidence="2" key="1">
    <citation type="submission" date="2020-12" db="EMBL/GenBank/DDBJ databases">
        <title>Sanguibacter suaedae sp. nov., isolated from Suaeda aralocaspica.</title>
        <authorList>
            <person name="Ma Q."/>
        </authorList>
    </citation>
    <scope>NUCLEOTIDE SEQUENCE</scope>
    <source>
        <strain evidence="2">YZGR15</strain>
    </source>
</reference>
<evidence type="ECO:0000313" key="2">
    <source>
        <dbReference type="EMBL" id="MBI9115910.1"/>
    </source>
</evidence>
<dbReference type="InterPro" id="IPR058548">
    <property type="entry name" value="MlaB-like_STAS"/>
</dbReference>
<dbReference type="CDD" id="cd07043">
    <property type="entry name" value="STAS_anti-anti-sigma_factors"/>
    <property type="match status" value="1"/>
</dbReference>
<dbReference type="AlphaFoldDB" id="A0A934IC16"/>
<proteinExistence type="predicted"/>
<dbReference type="Proteomes" id="UP000602087">
    <property type="component" value="Unassembled WGS sequence"/>
</dbReference>
<protein>
    <submittedName>
        <fullName evidence="2">STAS domain-containing protein</fullName>
    </submittedName>
</protein>
<dbReference type="InterPro" id="IPR036513">
    <property type="entry name" value="STAS_dom_sf"/>
</dbReference>
<name>A0A934IC16_9MICO</name>
<comment type="caution">
    <text evidence="2">The sequence shown here is derived from an EMBL/GenBank/DDBJ whole genome shotgun (WGS) entry which is preliminary data.</text>
</comment>
<sequence>MTEVGTASGSFALDEAHEHRWVLTGEIDIDVHARFREVWAPGRTAEEAVRIDMTDVTFLDSSGLRILYDAIKASPDGEKPQLVAVPERARWIIDVTGLTSLFDFQDGPDSGE</sequence>
<keyword evidence="3" id="KW-1185">Reference proteome</keyword>
<feature type="domain" description="STAS" evidence="1">
    <location>
        <begin position="23"/>
        <end position="112"/>
    </location>
</feature>
<gene>
    <name evidence="2" type="ORF">JAV76_12885</name>
</gene>
<dbReference type="EMBL" id="JAEINH010000012">
    <property type="protein sequence ID" value="MBI9115910.1"/>
    <property type="molecule type" value="Genomic_DNA"/>
</dbReference>
<evidence type="ECO:0000259" key="1">
    <source>
        <dbReference type="PROSITE" id="PS50801"/>
    </source>
</evidence>
<dbReference type="InterPro" id="IPR002645">
    <property type="entry name" value="STAS_dom"/>
</dbReference>
<dbReference type="RefSeq" id="WP_198734481.1">
    <property type="nucleotide sequence ID" value="NZ_JAEINH010000012.1"/>
</dbReference>
<dbReference type="PROSITE" id="PS50801">
    <property type="entry name" value="STAS"/>
    <property type="match status" value="1"/>
</dbReference>
<dbReference type="SUPFAM" id="SSF52091">
    <property type="entry name" value="SpoIIaa-like"/>
    <property type="match status" value="1"/>
</dbReference>
<organism evidence="2 3">
    <name type="scientific">Sanguibacter suaedae</name>
    <dbReference type="NCBI Taxonomy" id="2795737"/>
    <lineage>
        <taxon>Bacteria</taxon>
        <taxon>Bacillati</taxon>
        <taxon>Actinomycetota</taxon>
        <taxon>Actinomycetes</taxon>
        <taxon>Micrococcales</taxon>
        <taxon>Sanguibacteraceae</taxon>
        <taxon>Sanguibacter</taxon>
    </lineage>
</organism>
<dbReference type="Pfam" id="PF13466">
    <property type="entry name" value="STAS_2"/>
    <property type="match status" value="1"/>
</dbReference>
<accession>A0A934IC16</accession>
<evidence type="ECO:0000313" key="3">
    <source>
        <dbReference type="Proteomes" id="UP000602087"/>
    </source>
</evidence>
<dbReference type="Gene3D" id="3.30.750.24">
    <property type="entry name" value="STAS domain"/>
    <property type="match status" value="1"/>
</dbReference>